<feature type="transmembrane region" description="Helical" evidence="7">
    <location>
        <begin position="443"/>
        <end position="464"/>
    </location>
</feature>
<evidence type="ECO:0008006" key="10">
    <source>
        <dbReference type="Google" id="ProtNLM"/>
    </source>
</evidence>
<organism evidence="8 9">
    <name type="scientific">Coccomyxa viridis</name>
    <dbReference type="NCBI Taxonomy" id="1274662"/>
    <lineage>
        <taxon>Eukaryota</taxon>
        <taxon>Viridiplantae</taxon>
        <taxon>Chlorophyta</taxon>
        <taxon>core chlorophytes</taxon>
        <taxon>Trebouxiophyceae</taxon>
        <taxon>Trebouxiophyceae incertae sedis</taxon>
        <taxon>Coccomyxaceae</taxon>
        <taxon>Coccomyxa</taxon>
    </lineage>
</organism>
<accession>A0AAV1IAG4</accession>
<comment type="similarity">
    <text evidence="2">Belongs to the amino acid-polyamine-organocation (APC) superfamily. Cationic amino acid transporter (CAT) (TC 2.A.3.3) family.</text>
</comment>
<dbReference type="GO" id="GO:0005886">
    <property type="term" value="C:plasma membrane"/>
    <property type="evidence" value="ECO:0007669"/>
    <property type="project" value="TreeGrafter"/>
</dbReference>
<feature type="compositionally biased region" description="Polar residues" evidence="6">
    <location>
        <begin position="582"/>
        <end position="591"/>
    </location>
</feature>
<comment type="caution">
    <text evidence="8">The sequence shown here is derived from an EMBL/GenBank/DDBJ whole genome shotgun (WGS) entry which is preliminary data.</text>
</comment>
<keyword evidence="9" id="KW-1185">Reference proteome</keyword>
<name>A0AAV1IAG4_9CHLO</name>
<keyword evidence="4 7" id="KW-1133">Transmembrane helix</keyword>
<feature type="transmembrane region" description="Helical" evidence="7">
    <location>
        <begin position="28"/>
        <end position="49"/>
    </location>
</feature>
<feature type="transmembrane region" description="Helical" evidence="7">
    <location>
        <begin position="244"/>
        <end position="269"/>
    </location>
</feature>
<evidence type="ECO:0000256" key="5">
    <source>
        <dbReference type="ARBA" id="ARBA00023136"/>
    </source>
</evidence>
<dbReference type="EMBL" id="CAUYUE010000010">
    <property type="protein sequence ID" value="CAK0784364.1"/>
    <property type="molecule type" value="Genomic_DNA"/>
</dbReference>
<dbReference type="AlphaFoldDB" id="A0AAV1IAG4"/>
<keyword evidence="3 7" id="KW-0812">Transmembrane</keyword>
<evidence type="ECO:0000256" key="4">
    <source>
        <dbReference type="ARBA" id="ARBA00022989"/>
    </source>
</evidence>
<feature type="transmembrane region" description="Helical" evidence="7">
    <location>
        <begin position="418"/>
        <end position="437"/>
    </location>
</feature>
<proteinExistence type="inferred from homology"/>
<dbReference type="Pfam" id="PF13520">
    <property type="entry name" value="AA_permease_2"/>
    <property type="match status" value="1"/>
</dbReference>
<evidence type="ECO:0000313" key="9">
    <source>
        <dbReference type="Proteomes" id="UP001314263"/>
    </source>
</evidence>
<evidence type="ECO:0000313" key="8">
    <source>
        <dbReference type="EMBL" id="CAK0784364.1"/>
    </source>
</evidence>
<dbReference type="InterPro" id="IPR002293">
    <property type="entry name" value="AA/rel_permease1"/>
</dbReference>
<feature type="transmembrane region" description="Helical" evidence="7">
    <location>
        <begin position="207"/>
        <end position="232"/>
    </location>
</feature>
<dbReference type="PANTHER" id="PTHR43243">
    <property type="entry name" value="INNER MEMBRANE TRANSPORTER YGJI-RELATED"/>
    <property type="match status" value="1"/>
</dbReference>
<feature type="transmembrane region" description="Helical" evidence="7">
    <location>
        <begin position="281"/>
        <end position="299"/>
    </location>
</feature>
<evidence type="ECO:0000256" key="1">
    <source>
        <dbReference type="ARBA" id="ARBA00004141"/>
    </source>
</evidence>
<feature type="transmembrane region" description="Helical" evidence="7">
    <location>
        <begin position="112"/>
        <end position="133"/>
    </location>
</feature>
<feature type="transmembrane region" description="Helical" evidence="7">
    <location>
        <begin position="375"/>
        <end position="397"/>
    </location>
</feature>
<dbReference type="GO" id="GO:0015171">
    <property type="term" value="F:amino acid transmembrane transporter activity"/>
    <property type="evidence" value="ECO:0007669"/>
    <property type="project" value="TreeGrafter"/>
</dbReference>
<protein>
    <recommendedName>
        <fullName evidence="10">Cationic amino acid transporter C-terminal domain-containing protein</fullName>
    </recommendedName>
</protein>
<dbReference type="Proteomes" id="UP001314263">
    <property type="component" value="Unassembled WGS sequence"/>
</dbReference>
<evidence type="ECO:0000256" key="3">
    <source>
        <dbReference type="ARBA" id="ARBA00022692"/>
    </source>
</evidence>
<dbReference type="Gene3D" id="1.20.1740.10">
    <property type="entry name" value="Amino acid/polyamine transporter I"/>
    <property type="match status" value="1"/>
</dbReference>
<sequence length="620" mass="64793">MVARSVEEQQQSASVNQPLRRCLGPVDVLLLGLGSILGAGGFVLTGLAAHDYAGPAVVLSYVAAAVAALLSGLAYAELVVDMPLAGGAFSCTLAIFSEPFAWFVASNLVLEYTLSVSVCARAATAYGATLFGLQPSYALVNVGFMKMDFCAVILIAALAVLLSLGTKEGATFNTVVTGMNLIAILYVVVAGAPFGQSANLTPFAPQGIPGIFAGAAIVYFSFVGFDTVATVAEEVKNPSVDLPIGIVGATAIACVLYMLLSLVLCAMIASPKMDTEAPFASAFAALAASSGGGAWRTLYLQTSARFVSFGAFTGIVTSALASLLGQSRLYVVLGRERLLPSGLAKVHAVRATPVNATVLAACTAGGLALVMDLEALAQLVSLGTLVSFYCTAAALLWRRHCDGSPASRHTTAVRLSCSIAFSLLLSISALLGAPAWLCAIMAVGWGACVAWLSFLPVVYVPRLFRMRGNPWAASAAMLANLHLICSMSWWTYVWYLAWLVISAGVYCLYSIHHVEVPYEAIDSPVQRQEFTLEDEEDAGPDTEVERGQLLTLSALSSHSLPAAASGNGDMASQPVRREATVGLTQDTSSNKVAGVYDAADDEEQVAARDLDGERTQNPAI</sequence>
<evidence type="ECO:0000256" key="7">
    <source>
        <dbReference type="SAM" id="Phobius"/>
    </source>
</evidence>
<feature type="region of interest" description="Disordered" evidence="6">
    <location>
        <begin position="562"/>
        <end position="599"/>
    </location>
</feature>
<comment type="subcellular location">
    <subcellularLocation>
        <location evidence="1">Membrane</location>
        <topology evidence="1">Multi-pass membrane protein</topology>
    </subcellularLocation>
</comment>
<feature type="transmembrane region" description="Helical" evidence="7">
    <location>
        <begin position="82"/>
        <end position="105"/>
    </location>
</feature>
<feature type="transmembrane region" description="Helical" evidence="7">
    <location>
        <begin position="306"/>
        <end position="325"/>
    </location>
</feature>
<keyword evidence="5 7" id="KW-0472">Membrane</keyword>
<evidence type="ECO:0000256" key="2">
    <source>
        <dbReference type="ARBA" id="ARBA00008572"/>
    </source>
</evidence>
<feature type="transmembrane region" description="Helical" evidence="7">
    <location>
        <begin position="56"/>
        <end position="76"/>
    </location>
</feature>
<feature type="transmembrane region" description="Helical" evidence="7">
    <location>
        <begin position="174"/>
        <end position="195"/>
    </location>
</feature>
<gene>
    <name evidence="8" type="ORF">CVIRNUC_007568</name>
</gene>
<evidence type="ECO:0000256" key="6">
    <source>
        <dbReference type="SAM" id="MobiDB-lite"/>
    </source>
</evidence>
<reference evidence="8 9" key="1">
    <citation type="submission" date="2023-10" db="EMBL/GenBank/DDBJ databases">
        <authorList>
            <person name="Maclean D."/>
            <person name="Macfadyen A."/>
        </authorList>
    </citation>
    <scope>NUCLEOTIDE SEQUENCE [LARGE SCALE GENOMIC DNA]</scope>
</reference>
<dbReference type="PANTHER" id="PTHR43243:SF41">
    <property type="entry name" value="CATIONIC AMINO ACID TRANSPORTER 7, CHLOROPLASTIC"/>
    <property type="match status" value="1"/>
</dbReference>
<feature type="transmembrane region" description="Helical" evidence="7">
    <location>
        <begin position="139"/>
        <end position="162"/>
    </location>
</feature>